<evidence type="ECO:0000259" key="7">
    <source>
        <dbReference type="SMART" id="SM00228"/>
    </source>
</evidence>
<comment type="caution">
    <text evidence="8">The sequence shown here is derived from an EMBL/GenBank/DDBJ whole genome shotgun (WGS) entry which is preliminary data.</text>
</comment>
<reference evidence="8" key="1">
    <citation type="journal article" date="2020" name="mSystems">
        <title>Genome- and Community-Level Interaction Insights into Carbon Utilization and Element Cycling Functions of Hydrothermarchaeota in Hydrothermal Sediment.</title>
        <authorList>
            <person name="Zhou Z."/>
            <person name="Liu Y."/>
            <person name="Xu W."/>
            <person name="Pan J."/>
            <person name="Luo Z.H."/>
            <person name="Li M."/>
        </authorList>
    </citation>
    <scope>NUCLEOTIDE SEQUENCE [LARGE SCALE GENOMIC DNA]</scope>
    <source>
        <strain evidence="8">SpSt-106</strain>
    </source>
</reference>
<dbReference type="AlphaFoldDB" id="A0A7V6CE11"/>
<dbReference type="PANTHER" id="PTHR22726">
    <property type="entry name" value="METALLOENDOPEPTIDASE OMA1"/>
    <property type="match status" value="1"/>
</dbReference>
<dbReference type="GO" id="GO:0051603">
    <property type="term" value="P:proteolysis involved in protein catabolic process"/>
    <property type="evidence" value="ECO:0007669"/>
    <property type="project" value="TreeGrafter"/>
</dbReference>
<dbReference type="Gene3D" id="2.30.42.10">
    <property type="match status" value="1"/>
</dbReference>
<gene>
    <name evidence="8" type="ORF">ENM15_04780</name>
</gene>
<dbReference type="InterPro" id="IPR041489">
    <property type="entry name" value="PDZ_6"/>
</dbReference>
<dbReference type="GO" id="GO:0016020">
    <property type="term" value="C:membrane"/>
    <property type="evidence" value="ECO:0007669"/>
    <property type="project" value="TreeGrafter"/>
</dbReference>
<keyword evidence="5 6" id="KW-0482">Metalloprotease</keyword>
<dbReference type="SUPFAM" id="SSF50156">
    <property type="entry name" value="PDZ domain-like"/>
    <property type="match status" value="1"/>
</dbReference>
<name>A0A7V6CE11_9BACT</name>
<organism evidence="8">
    <name type="scientific">Thermodesulfobacterium geofontis</name>
    <dbReference type="NCBI Taxonomy" id="1295609"/>
    <lineage>
        <taxon>Bacteria</taxon>
        <taxon>Pseudomonadati</taxon>
        <taxon>Thermodesulfobacteriota</taxon>
        <taxon>Thermodesulfobacteria</taxon>
        <taxon>Thermodesulfobacteriales</taxon>
        <taxon>Thermodesulfobacteriaceae</taxon>
        <taxon>Thermodesulfobacterium</taxon>
    </lineage>
</organism>
<protein>
    <submittedName>
        <fullName evidence="8">PDZ domain-containing protein</fullName>
    </submittedName>
</protein>
<dbReference type="EMBL" id="DRWR01000084">
    <property type="protein sequence ID" value="HHQ16111.1"/>
    <property type="molecule type" value="Genomic_DNA"/>
</dbReference>
<evidence type="ECO:0000256" key="2">
    <source>
        <dbReference type="ARBA" id="ARBA00022723"/>
    </source>
</evidence>
<dbReference type="GO" id="GO:0004222">
    <property type="term" value="F:metalloendopeptidase activity"/>
    <property type="evidence" value="ECO:0007669"/>
    <property type="project" value="InterPro"/>
</dbReference>
<proteinExistence type="inferred from homology"/>
<accession>A0A7V6CE11</accession>
<dbReference type="PROSITE" id="PS51257">
    <property type="entry name" value="PROKAR_LIPOPROTEIN"/>
    <property type="match status" value="1"/>
</dbReference>
<dbReference type="Pfam" id="PF01435">
    <property type="entry name" value="Peptidase_M48"/>
    <property type="match status" value="1"/>
</dbReference>
<evidence type="ECO:0000256" key="4">
    <source>
        <dbReference type="ARBA" id="ARBA00022833"/>
    </source>
</evidence>
<keyword evidence="4 6" id="KW-0862">Zinc</keyword>
<evidence type="ECO:0000256" key="6">
    <source>
        <dbReference type="RuleBase" id="RU003983"/>
    </source>
</evidence>
<sequence length="357" mass="40746">MRKKAKIINLLIFILTILISGCAPSIKEIPQIPKEVIEAERLKQRKIALFTYFERKERLNNVWYNIITGAAPLCKKTVKPIYGFEIHDKEMYKEEDVKILAEKFILNNKPTIWYVHQNSTACKAGLKINDKILKINDKEIKDTREAKEIMKNSKNLKLLIERNGETIELSMDSVEGCDYEVELIFHESINAWAAPEGKVYVTTGLMRFIQSEEELALVLGHELAHHVMGHITKKMGNVILGSLIDILIAITTGIDTQGTFQQLGALIYSKEFEKEADYVGTYIAARGGYSIDNAVDIWRRMAVEFPSAISDVFLATHPSSPERFLLIEKTVKEIEEKKLKGEPLLPSPEYFKEKKTE</sequence>
<feature type="domain" description="PDZ" evidence="7">
    <location>
        <begin position="80"/>
        <end position="164"/>
    </location>
</feature>
<dbReference type="InterPro" id="IPR001915">
    <property type="entry name" value="Peptidase_M48"/>
</dbReference>
<evidence type="ECO:0000256" key="3">
    <source>
        <dbReference type="ARBA" id="ARBA00022801"/>
    </source>
</evidence>
<evidence type="ECO:0000313" key="8">
    <source>
        <dbReference type="EMBL" id="HHQ16111.1"/>
    </source>
</evidence>
<dbReference type="Gene3D" id="3.30.2010.10">
    <property type="entry name" value="Metalloproteases ('zincins'), catalytic domain"/>
    <property type="match status" value="1"/>
</dbReference>
<dbReference type="Pfam" id="PF17820">
    <property type="entry name" value="PDZ_6"/>
    <property type="match status" value="1"/>
</dbReference>
<comment type="cofactor">
    <cofactor evidence="6">
        <name>Zn(2+)</name>
        <dbReference type="ChEBI" id="CHEBI:29105"/>
    </cofactor>
    <text evidence="6">Binds 1 zinc ion per subunit.</text>
</comment>
<dbReference type="GO" id="GO:0046872">
    <property type="term" value="F:metal ion binding"/>
    <property type="evidence" value="ECO:0007669"/>
    <property type="project" value="UniProtKB-KW"/>
</dbReference>
<dbReference type="CDD" id="cd07342">
    <property type="entry name" value="M48C_Oma1_like"/>
    <property type="match status" value="1"/>
</dbReference>
<dbReference type="PANTHER" id="PTHR22726:SF1">
    <property type="entry name" value="METALLOENDOPEPTIDASE OMA1, MITOCHONDRIAL"/>
    <property type="match status" value="1"/>
</dbReference>
<keyword evidence="3 6" id="KW-0378">Hydrolase</keyword>
<keyword evidence="2" id="KW-0479">Metal-binding</keyword>
<dbReference type="SMART" id="SM00228">
    <property type="entry name" value="PDZ"/>
    <property type="match status" value="1"/>
</dbReference>
<dbReference type="InterPro" id="IPR036034">
    <property type="entry name" value="PDZ_sf"/>
</dbReference>
<evidence type="ECO:0000256" key="5">
    <source>
        <dbReference type="ARBA" id="ARBA00023049"/>
    </source>
</evidence>
<comment type="similarity">
    <text evidence="6">Belongs to the peptidase M48 family.</text>
</comment>
<dbReference type="InterPro" id="IPR051156">
    <property type="entry name" value="Mito/Outer_Membr_Metalloprot"/>
</dbReference>
<dbReference type="InterPro" id="IPR001478">
    <property type="entry name" value="PDZ"/>
</dbReference>
<keyword evidence="1 6" id="KW-0645">Protease</keyword>
<evidence type="ECO:0000256" key="1">
    <source>
        <dbReference type="ARBA" id="ARBA00022670"/>
    </source>
</evidence>